<dbReference type="EMBL" id="BNJG01000003">
    <property type="protein sequence ID" value="GHO58660.1"/>
    <property type="molecule type" value="Genomic_DNA"/>
</dbReference>
<evidence type="ECO:0000313" key="4">
    <source>
        <dbReference type="Proteomes" id="UP000654345"/>
    </source>
</evidence>
<dbReference type="InterPro" id="IPR036396">
    <property type="entry name" value="Cyt_P450_sf"/>
</dbReference>
<dbReference type="PROSITE" id="PS00086">
    <property type="entry name" value="CYTOCHROME_P450"/>
    <property type="match status" value="1"/>
</dbReference>
<evidence type="ECO:0000256" key="1">
    <source>
        <dbReference type="ARBA" id="ARBA00010617"/>
    </source>
</evidence>
<gene>
    <name evidence="3" type="ORF">KSB_71350</name>
</gene>
<keyword evidence="2" id="KW-0560">Oxidoreductase</keyword>
<dbReference type="PANTHER" id="PTHR46696">
    <property type="entry name" value="P450, PUTATIVE (EUROFUNG)-RELATED"/>
    <property type="match status" value="1"/>
</dbReference>
<keyword evidence="2" id="KW-0349">Heme</keyword>
<dbReference type="PRINTS" id="PR00385">
    <property type="entry name" value="P450"/>
</dbReference>
<dbReference type="SUPFAM" id="SSF48264">
    <property type="entry name" value="Cytochrome P450"/>
    <property type="match status" value="1"/>
</dbReference>
<name>A0ABQ3V2D6_9CHLR</name>
<dbReference type="Gene3D" id="1.10.630.10">
    <property type="entry name" value="Cytochrome P450"/>
    <property type="match status" value="1"/>
</dbReference>
<dbReference type="RefSeq" id="WP_201374917.1">
    <property type="nucleotide sequence ID" value="NZ_BNJG01000003.1"/>
</dbReference>
<keyword evidence="2" id="KW-0479">Metal-binding</keyword>
<keyword evidence="2" id="KW-0408">Iron</keyword>
<accession>A0ABQ3V2D6</accession>
<comment type="caution">
    <text evidence="3">The sequence shown here is derived from an EMBL/GenBank/DDBJ whole genome shotgun (WGS) entry which is preliminary data.</text>
</comment>
<evidence type="ECO:0000313" key="3">
    <source>
        <dbReference type="EMBL" id="GHO58660.1"/>
    </source>
</evidence>
<reference evidence="3 4" key="1">
    <citation type="journal article" date="2021" name="Int. J. Syst. Evol. Microbiol.">
        <title>Reticulibacter mediterranei gen. nov., sp. nov., within the new family Reticulibacteraceae fam. nov., and Ktedonospora formicarum gen. nov., sp. nov., Ktedonobacter robiniae sp. nov., Dictyobacter formicarum sp. nov. and Dictyobacter arantiisoli sp. nov., belonging to the class Ktedonobacteria.</title>
        <authorList>
            <person name="Yabe S."/>
            <person name="Zheng Y."/>
            <person name="Wang C.M."/>
            <person name="Sakai Y."/>
            <person name="Abe K."/>
            <person name="Yokota A."/>
            <person name="Donadio S."/>
            <person name="Cavaletti L."/>
            <person name="Monciardini P."/>
        </authorList>
    </citation>
    <scope>NUCLEOTIDE SEQUENCE [LARGE SCALE GENOMIC DNA]</scope>
    <source>
        <strain evidence="3 4">SOSP1-30</strain>
    </source>
</reference>
<dbReference type="InterPro" id="IPR001128">
    <property type="entry name" value="Cyt_P450"/>
</dbReference>
<dbReference type="CDD" id="cd20625">
    <property type="entry name" value="CYP164-like"/>
    <property type="match status" value="1"/>
</dbReference>
<keyword evidence="2" id="KW-0503">Monooxygenase</keyword>
<dbReference type="InterPro" id="IPR002397">
    <property type="entry name" value="Cyt_P450_B"/>
</dbReference>
<keyword evidence="4" id="KW-1185">Reference proteome</keyword>
<comment type="similarity">
    <text evidence="1 2">Belongs to the cytochrome P450 family.</text>
</comment>
<evidence type="ECO:0000256" key="2">
    <source>
        <dbReference type="RuleBase" id="RU000461"/>
    </source>
</evidence>
<organism evidence="3 4">
    <name type="scientific">Ktedonobacter robiniae</name>
    <dbReference type="NCBI Taxonomy" id="2778365"/>
    <lineage>
        <taxon>Bacteria</taxon>
        <taxon>Bacillati</taxon>
        <taxon>Chloroflexota</taxon>
        <taxon>Ktedonobacteria</taxon>
        <taxon>Ktedonobacterales</taxon>
        <taxon>Ktedonobacteraceae</taxon>
        <taxon>Ktedonobacter</taxon>
    </lineage>
</organism>
<sequence>MTQTPVAPEKLFAQVLDPVSRANPYPLYARLRETPVSVQEDGTYVVSTYREISLLLHDPRISSDERKSAHGAGALAASGPLSTTPPFIFIDPPEHTRFRRLIMHQFTPQRIRGMQEHIEQTVHALLDARKQQHQLDIVQDFAYPLPVTIICHLLGVPPEDEPRFRVWSSALVRTLDPTESLSEAEVQQAVQSRTQIREYMEKLSAARRTHPQDDLLSGLVAGDDPDGRLPEPDLLATMQLLLIAGHETTVNLITNSMLALLRNPEVLDRLRRNPDLAIPMVEEVLRYDPPVQFRTRTTLTDVPLAGVTIPQGASVALLLAAGDRDPARFVEPDRFWPERDDNEHFGFGGGDHYCVGAPLARLEAVTALKALARHLDGPRLVTDPPPYRRNAALRGPEHLQVAFERLND</sequence>
<proteinExistence type="inferred from homology"/>
<protein>
    <submittedName>
        <fullName evidence="3">Cytochrome P450</fullName>
    </submittedName>
</protein>
<dbReference type="PRINTS" id="PR00359">
    <property type="entry name" value="BP450"/>
</dbReference>
<dbReference type="Proteomes" id="UP000654345">
    <property type="component" value="Unassembled WGS sequence"/>
</dbReference>
<dbReference type="PANTHER" id="PTHR46696:SF1">
    <property type="entry name" value="CYTOCHROME P450 YJIB-RELATED"/>
    <property type="match status" value="1"/>
</dbReference>
<dbReference type="InterPro" id="IPR017972">
    <property type="entry name" value="Cyt_P450_CS"/>
</dbReference>
<dbReference type="Pfam" id="PF00067">
    <property type="entry name" value="p450"/>
    <property type="match status" value="1"/>
</dbReference>